<dbReference type="STRING" id="1915074.SPHI_19670"/>
<keyword evidence="5" id="KW-1185">Reference proteome</keyword>
<dbReference type="InterPro" id="IPR029063">
    <property type="entry name" value="SAM-dependent_MTases_sf"/>
</dbReference>
<reference evidence="4 5" key="1">
    <citation type="submission" date="2016-11" db="EMBL/GenBank/DDBJ databases">
        <title>Genome sequence of Sphingomonas jeddahensis G39.</title>
        <authorList>
            <person name="Poehlein A."/>
            <person name="Wuebbeler J.H."/>
            <person name="Steinbuechel A."/>
            <person name="Daniel R."/>
        </authorList>
    </citation>
    <scope>NUCLEOTIDE SEQUENCE [LARGE SCALE GENOMIC DNA]</scope>
    <source>
        <strain evidence="4 5">G39</strain>
    </source>
</reference>
<evidence type="ECO:0000256" key="2">
    <source>
        <dbReference type="ARBA" id="ARBA00013346"/>
    </source>
</evidence>
<accession>A0A1V2ESW3</accession>
<sequence>MTMTMERQPDFAALRTAMVASQLRTSAVSDARVVAAMATVPRERFVPADAAQFAYRDDLVTLGGGRSLNLPIATGRLLTEARLLPSDRVLLIGAASGYTAAVLAELVASVVAVESDAALVAMAKAALGANDRITLVEAPLEQGHAEGAPYDVMIIDGAVERVPETLVAQVGPGGRIVGGLVDRGVTRLAAGRRSEGGFAMIDFADVDCCRLPGFATPARFTF</sequence>
<evidence type="ECO:0000313" key="4">
    <source>
        <dbReference type="EMBL" id="ONF95766.1"/>
    </source>
</evidence>
<dbReference type="CDD" id="cd02440">
    <property type="entry name" value="AdoMet_MTases"/>
    <property type="match status" value="1"/>
</dbReference>
<dbReference type="EMBL" id="MPSB01000008">
    <property type="protein sequence ID" value="ONF95766.1"/>
    <property type="molecule type" value="Genomic_DNA"/>
</dbReference>
<protein>
    <recommendedName>
        <fullName evidence="2">Protein-L-isoaspartate O-methyltransferase</fullName>
    </recommendedName>
    <alternativeName>
        <fullName evidence="3">Protein L-isoaspartyl methyltransferase</fullName>
    </alternativeName>
</protein>
<comment type="similarity">
    <text evidence="1">Belongs to the methyltransferase superfamily. L-isoaspartyl/D-aspartyl protein methyltransferase family.</text>
</comment>
<dbReference type="PANTHER" id="PTHR11579">
    <property type="entry name" value="PROTEIN-L-ISOASPARTATE O-METHYLTRANSFERASE"/>
    <property type="match status" value="1"/>
</dbReference>
<dbReference type="Gene3D" id="3.40.50.150">
    <property type="entry name" value="Vaccinia Virus protein VP39"/>
    <property type="match status" value="1"/>
</dbReference>
<evidence type="ECO:0000313" key="5">
    <source>
        <dbReference type="Proteomes" id="UP000188729"/>
    </source>
</evidence>
<dbReference type="AlphaFoldDB" id="A0A1V2ESW3"/>
<dbReference type="OrthoDB" id="9798496at2"/>
<keyword evidence="4" id="KW-0808">Transferase</keyword>
<organism evidence="4 5">
    <name type="scientific">Sphingomonas jeddahensis</name>
    <dbReference type="NCBI Taxonomy" id="1915074"/>
    <lineage>
        <taxon>Bacteria</taxon>
        <taxon>Pseudomonadati</taxon>
        <taxon>Pseudomonadota</taxon>
        <taxon>Alphaproteobacteria</taxon>
        <taxon>Sphingomonadales</taxon>
        <taxon>Sphingomonadaceae</taxon>
        <taxon>Sphingomonas</taxon>
    </lineage>
</organism>
<proteinExistence type="inferred from homology"/>
<dbReference type="GO" id="GO:0005737">
    <property type="term" value="C:cytoplasm"/>
    <property type="evidence" value="ECO:0007669"/>
    <property type="project" value="TreeGrafter"/>
</dbReference>
<evidence type="ECO:0000256" key="3">
    <source>
        <dbReference type="ARBA" id="ARBA00030757"/>
    </source>
</evidence>
<name>A0A1V2ESW3_9SPHN</name>
<keyword evidence="4" id="KW-0489">Methyltransferase</keyword>
<dbReference type="GO" id="GO:0004719">
    <property type="term" value="F:protein-L-isoaspartate (D-aspartate) O-methyltransferase activity"/>
    <property type="evidence" value="ECO:0007669"/>
    <property type="project" value="InterPro"/>
</dbReference>
<dbReference type="SUPFAM" id="SSF53335">
    <property type="entry name" value="S-adenosyl-L-methionine-dependent methyltransferases"/>
    <property type="match status" value="1"/>
</dbReference>
<dbReference type="GO" id="GO:0032259">
    <property type="term" value="P:methylation"/>
    <property type="evidence" value="ECO:0007669"/>
    <property type="project" value="UniProtKB-KW"/>
</dbReference>
<dbReference type="PANTHER" id="PTHR11579:SF18">
    <property type="entry name" value="PROTEIN-L-ISOASPARTATE O-METHYLTRANSFERASE"/>
    <property type="match status" value="1"/>
</dbReference>
<dbReference type="InterPro" id="IPR000682">
    <property type="entry name" value="PCMT"/>
</dbReference>
<gene>
    <name evidence="4" type="primary">pcm</name>
    <name evidence="4" type="ORF">SPHI_19670</name>
</gene>
<dbReference type="Proteomes" id="UP000188729">
    <property type="component" value="Unassembled WGS sequence"/>
</dbReference>
<comment type="caution">
    <text evidence="4">The sequence shown here is derived from an EMBL/GenBank/DDBJ whole genome shotgun (WGS) entry which is preliminary data.</text>
</comment>
<dbReference type="Pfam" id="PF01135">
    <property type="entry name" value="PCMT"/>
    <property type="match status" value="1"/>
</dbReference>
<evidence type="ECO:0000256" key="1">
    <source>
        <dbReference type="ARBA" id="ARBA00005369"/>
    </source>
</evidence>